<proteinExistence type="predicted"/>
<feature type="compositionally biased region" description="Acidic residues" evidence="1">
    <location>
        <begin position="87"/>
        <end position="98"/>
    </location>
</feature>
<dbReference type="STRING" id="431595.K3WM86"/>
<dbReference type="InParanoid" id="K3WM86"/>
<dbReference type="Proteomes" id="UP000019132">
    <property type="component" value="Unassembled WGS sequence"/>
</dbReference>
<dbReference type="EnsemblProtists" id="PYU1_T006078">
    <property type="protein sequence ID" value="PYU1_T006078"/>
    <property type="gene ID" value="PYU1_G006066"/>
</dbReference>
<accession>K3WM86</accession>
<feature type="compositionally biased region" description="Low complexity" evidence="1">
    <location>
        <begin position="34"/>
        <end position="46"/>
    </location>
</feature>
<dbReference type="AlphaFoldDB" id="K3WM86"/>
<dbReference type="EMBL" id="GL376625">
    <property type="status" value="NOT_ANNOTATED_CDS"/>
    <property type="molecule type" value="Genomic_DNA"/>
</dbReference>
<keyword evidence="3" id="KW-1185">Reference proteome</keyword>
<dbReference type="eggNOG" id="ENOG502T2S2">
    <property type="taxonomic scope" value="Eukaryota"/>
</dbReference>
<organism evidence="2 3">
    <name type="scientific">Globisporangium ultimum (strain ATCC 200006 / CBS 805.95 / DAOM BR144)</name>
    <name type="common">Pythium ultimum</name>
    <dbReference type="NCBI Taxonomy" id="431595"/>
    <lineage>
        <taxon>Eukaryota</taxon>
        <taxon>Sar</taxon>
        <taxon>Stramenopiles</taxon>
        <taxon>Oomycota</taxon>
        <taxon>Peronosporomycetes</taxon>
        <taxon>Pythiales</taxon>
        <taxon>Pythiaceae</taxon>
        <taxon>Globisporangium</taxon>
    </lineage>
</organism>
<evidence type="ECO:0000313" key="3">
    <source>
        <dbReference type="Proteomes" id="UP000019132"/>
    </source>
</evidence>
<dbReference type="HOGENOM" id="CLU_2339976_0_0_1"/>
<feature type="region of interest" description="Disordered" evidence="1">
    <location>
        <begin position="78"/>
        <end position="98"/>
    </location>
</feature>
<protein>
    <submittedName>
        <fullName evidence="2">Uncharacterized protein</fullName>
    </submittedName>
</protein>
<sequence length="98" mass="11096">MELEREYLRGARRKARATKDYFDDDDGDEVDGHASMQQRQSAAAANGDDDDVDPLDAFMQGIESQVVKQKSEKKPFVKPAVLNHGDDDVDDYLDEYAR</sequence>
<evidence type="ECO:0000313" key="2">
    <source>
        <dbReference type="EnsemblProtists" id="PYU1_T006078"/>
    </source>
</evidence>
<evidence type="ECO:0000256" key="1">
    <source>
        <dbReference type="SAM" id="MobiDB-lite"/>
    </source>
</evidence>
<dbReference type="VEuPathDB" id="FungiDB:PYU1_G006066"/>
<reference evidence="3" key="2">
    <citation type="submission" date="2010-04" db="EMBL/GenBank/DDBJ databases">
        <authorList>
            <person name="Buell R."/>
            <person name="Hamilton J."/>
            <person name="Hostetler J."/>
        </authorList>
    </citation>
    <scope>NUCLEOTIDE SEQUENCE [LARGE SCALE GENOMIC DNA]</scope>
    <source>
        <strain evidence="3">DAOM:BR144</strain>
    </source>
</reference>
<dbReference type="OMA" id="GHASMQQ"/>
<reference evidence="3" key="1">
    <citation type="journal article" date="2010" name="Genome Biol.">
        <title>Genome sequence of the necrotrophic plant pathogen Pythium ultimum reveals original pathogenicity mechanisms and effector repertoire.</title>
        <authorList>
            <person name="Levesque C.A."/>
            <person name="Brouwer H."/>
            <person name="Cano L."/>
            <person name="Hamilton J.P."/>
            <person name="Holt C."/>
            <person name="Huitema E."/>
            <person name="Raffaele S."/>
            <person name="Robideau G.P."/>
            <person name="Thines M."/>
            <person name="Win J."/>
            <person name="Zerillo M.M."/>
            <person name="Beakes G.W."/>
            <person name="Boore J.L."/>
            <person name="Busam D."/>
            <person name="Dumas B."/>
            <person name="Ferriera S."/>
            <person name="Fuerstenberg S.I."/>
            <person name="Gachon C.M."/>
            <person name="Gaulin E."/>
            <person name="Govers F."/>
            <person name="Grenville-Briggs L."/>
            <person name="Horner N."/>
            <person name="Hostetler J."/>
            <person name="Jiang R.H."/>
            <person name="Johnson J."/>
            <person name="Krajaejun T."/>
            <person name="Lin H."/>
            <person name="Meijer H.J."/>
            <person name="Moore B."/>
            <person name="Morris P."/>
            <person name="Phuntmart V."/>
            <person name="Puiu D."/>
            <person name="Shetty J."/>
            <person name="Stajich J.E."/>
            <person name="Tripathy S."/>
            <person name="Wawra S."/>
            <person name="van West P."/>
            <person name="Whitty B.R."/>
            <person name="Coutinho P.M."/>
            <person name="Henrissat B."/>
            <person name="Martin F."/>
            <person name="Thomas P.D."/>
            <person name="Tyler B.M."/>
            <person name="De Vries R.P."/>
            <person name="Kamoun S."/>
            <person name="Yandell M."/>
            <person name="Tisserat N."/>
            <person name="Buell C.R."/>
        </authorList>
    </citation>
    <scope>NUCLEOTIDE SEQUENCE</scope>
    <source>
        <strain evidence="3">DAOM:BR144</strain>
    </source>
</reference>
<reference evidence="2" key="3">
    <citation type="submission" date="2015-02" db="UniProtKB">
        <authorList>
            <consortium name="EnsemblProtists"/>
        </authorList>
    </citation>
    <scope>IDENTIFICATION</scope>
    <source>
        <strain evidence="2">DAOM BR144</strain>
    </source>
</reference>
<name>K3WM86_GLOUD</name>
<feature type="region of interest" description="Disordered" evidence="1">
    <location>
        <begin position="9"/>
        <end position="55"/>
    </location>
</feature>